<keyword evidence="4" id="KW-0813">Transport</keyword>
<reference evidence="13 14" key="1">
    <citation type="submission" date="2016-09" db="EMBL/GenBank/DDBJ databases">
        <authorList>
            <person name="Capua I."/>
            <person name="De Benedictis P."/>
            <person name="Joannis T."/>
            <person name="Lombin L.H."/>
            <person name="Cattoli G."/>
        </authorList>
    </citation>
    <scope>NUCLEOTIDE SEQUENCE [LARGE SCALE GENOMIC DNA]</scope>
    <source>
        <strain evidence="13 14">UB20</strain>
    </source>
</reference>
<evidence type="ECO:0000313" key="13">
    <source>
        <dbReference type="EMBL" id="SCQ17888.1"/>
    </source>
</evidence>
<name>A0A1D3UCW6_TANFO</name>
<dbReference type="PANTHER" id="PTHR33909:SF1">
    <property type="entry name" value="SEC TRANSLOCON ACCESSORY COMPLEX SUBUNIT YAJC"/>
    <property type="match status" value="1"/>
</dbReference>
<keyword evidence="8 11" id="KW-1133">Transmembrane helix</keyword>
<dbReference type="Pfam" id="PF02699">
    <property type="entry name" value="YajC"/>
    <property type="match status" value="1"/>
</dbReference>
<comment type="subcellular location">
    <subcellularLocation>
        <location evidence="1">Cell membrane</location>
        <topology evidence="1">Single-pass membrane protein</topology>
    </subcellularLocation>
</comment>
<dbReference type="AlphaFoldDB" id="A0A1D3UCW6"/>
<dbReference type="NCBIfam" id="TIGR00739">
    <property type="entry name" value="yajC"/>
    <property type="match status" value="1"/>
</dbReference>
<evidence type="ECO:0000256" key="9">
    <source>
        <dbReference type="ARBA" id="ARBA00023010"/>
    </source>
</evidence>
<dbReference type="OMA" id="GMEMIIM"/>
<dbReference type="PANTHER" id="PTHR33909">
    <property type="entry name" value="SEC TRANSLOCON ACCESSORY COMPLEX SUBUNIT YAJC"/>
    <property type="match status" value="1"/>
</dbReference>
<keyword evidence="9" id="KW-0811">Translocation</keyword>
<dbReference type="RefSeq" id="WP_014223652.1">
    <property type="nucleotide sequence ID" value="NZ_CAJPTF010000006.1"/>
</dbReference>
<evidence type="ECO:0000256" key="7">
    <source>
        <dbReference type="ARBA" id="ARBA00022927"/>
    </source>
</evidence>
<evidence type="ECO:0000256" key="2">
    <source>
        <dbReference type="ARBA" id="ARBA00006742"/>
    </source>
</evidence>
<proteinExistence type="inferred from homology"/>
<feature type="transmembrane region" description="Helical" evidence="11">
    <location>
        <begin position="25"/>
        <end position="42"/>
    </location>
</feature>
<evidence type="ECO:0000313" key="15">
    <source>
        <dbReference type="Proteomes" id="UP000219259"/>
    </source>
</evidence>
<evidence type="ECO:0000256" key="3">
    <source>
        <dbReference type="ARBA" id="ARBA00014962"/>
    </source>
</evidence>
<dbReference type="SMART" id="SM01323">
    <property type="entry name" value="YajC"/>
    <property type="match status" value="1"/>
</dbReference>
<dbReference type="Proteomes" id="UP000219259">
    <property type="component" value="Unassembled WGS sequence"/>
</dbReference>
<evidence type="ECO:0000313" key="14">
    <source>
        <dbReference type="Proteomes" id="UP000182057"/>
    </source>
</evidence>
<dbReference type="GO" id="GO:0015031">
    <property type="term" value="P:protein transport"/>
    <property type="evidence" value="ECO:0007669"/>
    <property type="project" value="UniProtKB-KW"/>
</dbReference>
<evidence type="ECO:0000256" key="4">
    <source>
        <dbReference type="ARBA" id="ARBA00022448"/>
    </source>
</evidence>
<accession>A0A1D3UCW6</accession>
<keyword evidence="10 11" id="KW-0472">Membrane</keyword>
<evidence type="ECO:0000256" key="1">
    <source>
        <dbReference type="ARBA" id="ARBA00004162"/>
    </source>
</evidence>
<evidence type="ECO:0000256" key="5">
    <source>
        <dbReference type="ARBA" id="ARBA00022475"/>
    </source>
</evidence>
<dbReference type="EMBL" id="FMMM01000014">
    <property type="protein sequence ID" value="SCQ17888.1"/>
    <property type="molecule type" value="Genomic_DNA"/>
</dbReference>
<keyword evidence="6 11" id="KW-0812">Transmembrane</keyword>
<evidence type="ECO:0000256" key="10">
    <source>
        <dbReference type="ARBA" id="ARBA00023136"/>
    </source>
</evidence>
<dbReference type="EMBL" id="NSLJ01000012">
    <property type="protein sequence ID" value="PDP43953.1"/>
    <property type="molecule type" value="Genomic_DNA"/>
</dbReference>
<protein>
    <recommendedName>
        <fullName evidence="3">Sec translocon accessory complex subunit YajC</fullName>
    </recommendedName>
</protein>
<dbReference type="GeneID" id="34757597"/>
<keyword evidence="7" id="KW-0653">Protein transport</keyword>
<organism evidence="13 14">
    <name type="scientific">Tannerella forsythia</name>
    <name type="common">Bacteroides forsythus</name>
    <dbReference type="NCBI Taxonomy" id="28112"/>
    <lineage>
        <taxon>Bacteria</taxon>
        <taxon>Pseudomonadati</taxon>
        <taxon>Bacteroidota</taxon>
        <taxon>Bacteroidia</taxon>
        <taxon>Bacteroidales</taxon>
        <taxon>Tannerellaceae</taxon>
        <taxon>Tannerella</taxon>
    </lineage>
</organism>
<evidence type="ECO:0000256" key="8">
    <source>
        <dbReference type="ARBA" id="ARBA00022989"/>
    </source>
</evidence>
<reference evidence="12 15" key="2">
    <citation type="submission" date="2017-09" db="EMBL/GenBank/DDBJ databases">
        <title>Phase variable restriction modification systems are present in the genome sequences of periodontal pathogens Prevotella intermedia, Tannerella forsythia and Porphyromonas gingivalis.</title>
        <authorList>
            <person name="Haigh R.D."/>
            <person name="Crawford L."/>
            <person name="Ralph J."/>
            <person name="Wanford J."/>
            <person name="Vartoukian S.R."/>
            <person name="Hijazib K."/>
            <person name="Wade W."/>
            <person name="Oggioni M.R."/>
        </authorList>
    </citation>
    <scope>NUCLEOTIDE SEQUENCE [LARGE SCALE GENOMIC DNA]</scope>
    <source>
        <strain evidence="12 15">WW11663</strain>
    </source>
</reference>
<dbReference type="GO" id="GO:0005886">
    <property type="term" value="C:plasma membrane"/>
    <property type="evidence" value="ECO:0007669"/>
    <property type="project" value="UniProtKB-SubCell"/>
</dbReference>
<dbReference type="PRINTS" id="PR01853">
    <property type="entry name" value="YAJCTRNLCASE"/>
</dbReference>
<dbReference type="Proteomes" id="UP000182057">
    <property type="component" value="Unassembled WGS sequence"/>
</dbReference>
<evidence type="ECO:0000256" key="11">
    <source>
        <dbReference type="SAM" id="Phobius"/>
    </source>
</evidence>
<gene>
    <name evidence="12" type="primary">yajC</name>
    <name evidence="12" type="ORF">CLI86_06225</name>
    <name evidence="13" type="ORF">TFUB20_00155</name>
</gene>
<keyword evidence="5" id="KW-1003">Cell membrane</keyword>
<evidence type="ECO:0000313" key="12">
    <source>
        <dbReference type="EMBL" id="PDP43953.1"/>
    </source>
</evidence>
<dbReference type="InterPro" id="IPR003849">
    <property type="entry name" value="Preprotein_translocase_YajC"/>
</dbReference>
<dbReference type="OrthoDB" id="9800132at2"/>
<sequence length="112" mass="12245">MNLFNVLLLQAPAGASPAGGNAGYINILLLVALVAIFYFMMIRPQQKRQKDIQKAREAMKVGDKVITSGGIHGKIKDLGETSMLIEISEGVRVRIEKNSVFASSEDVQQQTK</sequence>
<comment type="similarity">
    <text evidence="2">Belongs to the YajC family.</text>
</comment>
<evidence type="ECO:0000256" key="6">
    <source>
        <dbReference type="ARBA" id="ARBA00022692"/>
    </source>
</evidence>